<evidence type="ECO:0000256" key="1">
    <source>
        <dbReference type="ARBA" id="ARBA00004651"/>
    </source>
</evidence>
<evidence type="ECO:0000256" key="6">
    <source>
        <dbReference type="ARBA" id="ARBA00022989"/>
    </source>
</evidence>
<evidence type="ECO:0000256" key="8">
    <source>
        <dbReference type="SAM" id="Phobius"/>
    </source>
</evidence>
<dbReference type="SUPFAM" id="SSF143865">
    <property type="entry name" value="CorA soluble domain-like"/>
    <property type="match status" value="1"/>
</dbReference>
<protein>
    <submittedName>
        <fullName evidence="9">Magnesium and cobalt transport protein CorA</fullName>
    </submittedName>
</protein>
<dbReference type="PANTHER" id="PTHR46494">
    <property type="entry name" value="CORA FAMILY METAL ION TRANSPORTER (EUROFUNG)"/>
    <property type="match status" value="1"/>
</dbReference>
<reference evidence="9" key="1">
    <citation type="submission" date="2022-03" db="EMBL/GenBank/DDBJ databases">
        <title>Streptomyces 7R015 and 7R016 isolated from Barleria lupulina in Thailand.</title>
        <authorList>
            <person name="Kanchanasin P."/>
            <person name="Phongsopitanun W."/>
            <person name="Tanasupawat S."/>
        </authorList>
    </citation>
    <scope>NUCLEOTIDE SEQUENCE</scope>
    <source>
        <strain evidence="9">7R016</strain>
    </source>
</reference>
<dbReference type="Proteomes" id="UP001165270">
    <property type="component" value="Unassembled WGS sequence"/>
</dbReference>
<evidence type="ECO:0000256" key="5">
    <source>
        <dbReference type="ARBA" id="ARBA00022692"/>
    </source>
</evidence>
<evidence type="ECO:0000313" key="9">
    <source>
        <dbReference type="EMBL" id="MCI3244003.1"/>
    </source>
</evidence>
<dbReference type="InterPro" id="IPR045863">
    <property type="entry name" value="CorA_TM1_TM2"/>
</dbReference>
<keyword evidence="4" id="KW-1003">Cell membrane</keyword>
<dbReference type="Gene3D" id="1.20.58.340">
    <property type="entry name" value="Magnesium transport protein CorA, transmembrane region"/>
    <property type="match status" value="2"/>
</dbReference>
<comment type="similarity">
    <text evidence="2">Belongs to the CorA metal ion transporter (MIT) (TC 1.A.35) family.</text>
</comment>
<evidence type="ECO:0000256" key="7">
    <source>
        <dbReference type="ARBA" id="ARBA00023136"/>
    </source>
</evidence>
<feature type="transmembrane region" description="Helical" evidence="8">
    <location>
        <begin position="349"/>
        <end position="369"/>
    </location>
</feature>
<keyword evidence="7 8" id="KW-0472">Membrane</keyword>
<dbReference type="EMBL" id="JALDAX010000013">
    <property type="protein sequence ID" value="MCI3244003.1"/>
    <property type="molecule type" value="Genomic_DNA"/>
</dbReference>
<evidence type="ECO:0000256" key="3">
    <source>
        <dbReference type="ARBA" id="ARBA00022448"/>
    </source>
</evidence>
<evidence type="ECO:0000256" key="2">
    <source>
        <dbReference type="ARBA" id="ARBA00009765"/>
    </source>
</evidence>
<evidence type="ECO:0000256" key="4">
    <source>
        <dbReference type="ARBA" id="ARBA00022475"/>
    </source>
</evidence>
<dbReference type="PANTHER" id="PTHR46494:SF1">
    <property type="entry name" value="CORA FAMILY METAL ION TRANSPORTER (EUROFUNG)"/>
    <property type="match status" value="1"/>
</dbReference>
<dbReference type="Gene3D" id="3.30.460.20">
    <property type="entry name" value="CorA soluble domain-like"/>
    <property type="match status" value="1"/>
</dbReference>
<dbReference type="InterPro" id="IPR002523">
    <property type="entry name" value="MgTranspt_CorA/ZnTranspt_ZntB"/>
</dbReference>
<feature type="transmembrane region" description="Helical" evidence="8">
    <location>
        <begin position="318"/>
        <end position="337"/>
    </location>
</feature>
<gene>
    <name evidence="9" type="ORF">MQN93_30195</name>
</gene>
<sequence length="375" mass="41979">MSMAGNLRKVTHLSRVGGLRKVARLARRRPRVDLSHPARSPLGSSVVNCVTYREGERVPGGSDLVDAVERVRKHGDGFVWLGLHEPTDQEFAGIAELFDLHPLAVEDAIEAHQRPKLERYDETLFAVFKTVCYVEHEELTATSEVVDTGEIMVFVGEDFVITVRHGRHGSLGPLREELESDPDQLAKGPAAVLHAVADHVVDDYLQVTDAVQADIDQVEMDVFAENGARADPGRMYQLKRELLELKRAVVPLTRPVEDLATRPIRVVPPEIQAYFRDVLDHLMRVKEQIASFDELLNSILQAHLAQVTVAQNEDMRKITAWAAVIAVPTMVCGVYGMNFDHMPELHWTFGYPLVLGVISIACLVLHRGFRRNGWL</sequence>
<comment type="subcellular location">
    <subcellularLocation>
        <location evidence="1">Cell membrane</location>
        <topology evidence="1">Multi-pass membrane protein</topology>
    </subcellularLocation>
</comment>
<proteinExistence type="inferred from homology"/>
<dbReference type="RefSeq" id="WP_016436083.1">
    <property type="nucleotide sequence ID" value="NZ_JALDAX010000013.1"/>
</dbReference>
<organism evidence="9 10">
    <name type="scientific">Streptomyces spinosisporus</name>
    <dbReference type="NCBI Taxonomy" id="2927582"/>
    <lineage>
        <taxon>Bacteria</taxon>
        <taxon>Bacillati</taxon>
        <taxon>Actinomycetota</taxon>
        <taxon>Actinomycetes</taxon>
        <taxon>Kitasatosporales</taxon>
        <taxon>Streptomycetaceae</taxon>
        <taxon>Streptomyces</taxon>
    </lineage>
</organism>
<keyword evidence="10" id="KW-1185">Reference proteome</keyword>
<keyword evidence="6 8" id="KW-1133">Transmembrane helix</keyword>
<accession>A0ABS9XPK9</accession>
<dbReference type="Pfam" id="PF01544">
    <property type="entry name" value="CorA"/>
    <property type="match status" value="1"/>
</dbReference>
<keyword evidence="3" id="KW-0813">Transport</keyword>
<evidence type="ECO:0000313" key="10">
    <source>
        <dbReference type="Proteomes" id="UP001165270"/>
    </source>
</evidence>
<keyword evidence="5 8" id="KW-0812">Transmembrane</keyword>
<dbReference type="InterPro" id="IPR045861">
    <property type="entry name" value="CorA_cytoplasmic_dom"/>
</dbReference>
<dbReference type="SUPFAM" id="SSF144083">
    <property type="entry name" value="Magnesium transport protein CorA, transmembrane region"/>
    <property type="match status" value="1"/>
</dbReference>
<dbReference type="CDD" id="cd12830">
    <property type="entry name" value="MtCorA-like"/>
    <property type="match status" value="1"/>
</dbReference>
<name>A0ABS9XPK9_9ACTN</name>
<comment type="caution">
    <text evidence="9">The sequence shown here is derived from an EMBL/GenBank/DDBJ whole genome shotgun (WGS) entry which is preliminary data.</text>
</comment>